<dbReference type="Proteomes" id="UP001166052">
    <property type="component" value="Unassembled WGS sequence"/>
</dbReference>
<feature type="non-terminal residue" evidence="11">
    <location>
        <position position="1"/>
    </location>
</feature>
<dbReference type="GO" id="GO:0016301">
    <property type="term" value="F:kinase activity"/>
    <property type="evidence" value="ECO:0007669"/>
    <property type="project" value="UniProtKB-KW"/>
</dbReference>
<evidence type="ECO:0000259" key="10">
    <source>
        <dbReference type="PROSITE" id="PS50011"/>
    </source>
</evidence>
<dbReference type="InterPro" id="IPR011009">
    <property type="entry name" value="Kinase-like_dom_sf"/>
</dbReference>
<feature type="non-terminal residue" evidence="11">
    <location>
        <position position="260"/>
    </location>
</feature>
<comment type="caution">
    <text evidence="11">The sequence shown here is derived from an EMBL/GenBank/DDBJ whole genome shotgun (WGS) entry which is preliminary data.</text>
</comment>
<evidence type="ECO:0000256" key="5">
    <source>
        <dbReference type="ARBA" id="ARBA00022777"/>
    </source>
</evidence>
<evidence type="ECO:0000256" key="3">
    <source>
        <dbReference type="ARBA" id="ARBA00022679"/>
    </source>
</evidence>
<evidence type="ECO:0000256" key="6">
    <source>
        <dbReference type="ARBA" id="ARBA00022840"/>
    </source>
</evidence>
<evidence type="ECO:0000256" key="4">
    <source>
        <dbReference type="ARBA" id="ARBA00022741"/>
    </source>
</evidence>
<reference evidence="11" key="1">
    <citation type="journal article" date="2021" name="Cell">
        <title>Tracing the genetic footprints of vertebrate landing in non-teleost ray-finned fishes.</title>
        <authorList>
            <person name="Bi X."/>
            <person name="Wang K."/>
            <person name="Yang L."/>
            <person name="Pan H."/>
            <person name="Jiang H."/>
            <person name="Wei Q."/>
            <person name="Fang M."/>
            <person name="Yu H."/>
            <person name="Zhu C."/>
            <person name="Cai Y."/>
            <person name="He Y."/>
            <person name="Gan X."/>
            <person name="Zeng H."/>
            <person name="Yu D."/>
            <person name="Zhu Y."/>
            <person name="Jiang H."/>
            <person name="Qiu Q."/>
            <person name="Yang H."/>
            <person name="Zhang Y.E."/>
            <person name="Wang W."/>
            <person name="Zhu M."/>
            <person name="He S."/>
            <person name="Zhang G."/>
        </authorList>
    </citation>
    <scope>NUCLEOTIDE SEQUENCE</scope>
    <source>
        <strain evidence="11">Bchr_001</strain>
    </source>
</reference>
<evidence type="ECO:0000256" key="1">
    <source>
        <dbReference type="ARBA" id="ARBA00022527"/>
    </source>
</evidence>
<feature type="binding site" evidence="7">
    <location>
        <position position="79"/>
    </location>
    <ligand>
        <name>ATP</name>
        <dbReference type="ChEBI" id="CHEBI:30616"/>
    </ligand>
</feature>
<evidence type="ECO:0000256" key="8">
    <source>
        <dbReference type="RuleBase" id="RU000304"/>
    </source>
</evidence>
<proteinExistence type="inferred from homology"/>
<name>A0ABS2Z663_POLSE</name>
<organism evidence="11 12">
    <name type="scientific">Polypterus senegalus</name>
    <name type="common">Senegal bichir</name>
    <dbReference type="NCBI Taxonomy" id="55291"/>
    <lineage>
        <taxon>Eukaryota</taxon>
        <taxon>Metazoa</taxon>
        <taxon>Chordata</taxon>
        <taxon>Craniata</taxon>
        <taxon>Vertebrata</taxon>
        <taxon>Euteleostomi</taxon>
        <taxon>Actinopterygii</taxon>
        <taxon>Polypteriformes</taxon>
        <taxon>Polypteridae</taxon>
        <taxon>Polypterus</taxon>
    </lineage>
</organism>
<dbReference type="InterPro" id="IPR017441">
    <property type="entry name" value="Protein_kinase_ATP_BS"/>
</dbReference>
<evidence type="ECO:0000313" key="11">
    <source>
        <dbReference type="EMBL" id="MBN3293981.1"/>
    </source>
</evidence>
<keyword evidence="6 7" id="KW-0067">ATP-binding</keyword>
<protein>
    <submittedName>
        <fullName evidence="11">KPCB kinase</fullName>
    </submittedName>
</protein>
<sequence>MGLFLSPFSLIHVSQQRTGLSTPPQVVSPPADSKRSDPFGRSSSFSIEDFNFLMVLGKGSFGKVMLAERRGTDHLFAVKILKKDVIVQDDDIECTMVEKRILGLANRPHFLTSLHSTFQTEDRLYFVMEYVNGGDLMYHIQQVGKFKEPHAAFYAAEIAIGLFFLHNKGVIYRDLKLDNVMLDADGHIKVTDFGMCKEGVFEGVSTRTFCGTPDYIAPEVTIKKSLVVHCMLGEMRGGAEIETEPDNCSTVIFGVKTINN</sequence>
<keyword evidence="1 8" id="KW-0723">Serine/threonine-protein kinase</keyword>
<evidence type="ECO:0000256" key="9">
    <source>
        <dbReference type="SAM" id="MobiDB-lite"/>
    </source>
</evidence>
<accession>A0ABS2Z663</accession>
<comment type="similarity">
    <text evidence="8">Belongs to the protein kinase superfamily.</text>
</comment>
<dbReference type="PANTHER" id="PTHR24351">
    <property type="entry name" value="RIBOSOMAL PROTEIN S6 KINASE"/>
    <property type="match status" value="1"/>
</dbReference>
<keyword evidence="4 7" id="KW-0547">Nucleotide-binding</keyword>
<keyword evidence="3" id="KW-0808">Transferase</keyword>
<evidence type="ECO:0000256" key="7">
    <source>
        <dbReference type="PROSITE-ProRule" id="PRU10141"/>
    </source>
</evidence>
<dbReference type="PROSITE" id="PS50011">
    <property type="entry name" value="PROTEIN_KINASE_DOM"/>
    <property type="match status" value="1"/>
</dbReference>
<dbReference type="EMBL" id="JAAWVN010024086">
    <property type="protein sequence ID" value="MBN3293981.1"/>
    <property type="molecule type" value="Genomic_DNA"/>
</dbReference>
<dbReference type="Gene3D" id="3.30.200.20">
    <property type="entry name" value="Phosphorylase Kinase, domain 1"/>
    <property type="match status" value="1"/>
</dbReference>
<feature type="domain" description="Protein kinase" evidence="10">
    <location>
        <begin position="50"/>
        <end position="260"/>
    </location>
</feature>
<keyword evidence="12" id="KW-1185">Reference proteome</keyword>
<keyword evidence="5 11" id="KW-0418">Kinase</keyword>
<dbReference type="Pfam" id="PF00069">
    <property type="entry name" value="Pkinase"/>
    <property type="match status" value="1"/>
</dbReference>
<evidence type="ECO:0000256" key="2">
    <source>
        <dbReference type="ARBA" id="ARBA00022553"/>
    </source>
</evidence>
<dbReference type="PROSITE" id="PS00108">
    <property type="entry name" value="PROTEIN_KINASE_ST"/>
    <property type="match status" value="1"/>
</dbReference>
<feature type="region of interest" description="Disordered" evidence="9">
    <location>
        <begin position="19"/>
        <end position="39"/>
    </location>
</feature>
<dbReference type="SUPFAM" id="SSF56112">
    <property type="entry name" value="Protein kinase-like (PK-like)"/>
    <property type="match status" value="1"/>
</dbReference>
<keyword evidence="2" id="KW-0597">Phosphoprotein</keyword>
<dbReference type="Gene3D" id="1.10.510.10">
    <property type="entry name" value="Transferase(Phosphotransferase) domain 1"/>
    <property type="match status" value="1"/>
</dbReference>
<gene>
    <name evidence="11" type="primary">Prkcbb</name>
    <name evidence="11" type="ORF">GTO92_0000157</name>
</gene>
<dbReference type="SMART" id="SM00220">
    <property type="entry name" value="S_TKc"/>
    <property type="match status" value="1"/>
</dbReference>
<dbReference type="InterPro" id="IPR008271">
    <property type="entry name" value="Ser/Thr_kinase_AS"/>
</dbReference>
<dbReference type="PROSITE" id="PS00107">
    <property type="entry name" value="PROTEIN_KINASE_ATP"/>
    <property type="match status" value="1"/>
</dbReference>
<evidence type="ECO:0000313" key="12">
    <source>
        <dbReference type="Proteomes" id="UP001166052"/>
    </source>
</evidence>
<dbReference type="InterPro" id="IPR000719">
    <property type="entry name" value="Prot_kinase_dom"/>
</dbReference>